<dbReference type="EMBL" id="CP014168">
    <property type="protein sequence ID" value="AOH86645.1"/>
    <property type="molecule type" value="Genomic_DNA"/>
</dbReference>
<evidence type="ECO:0000313" key="4">
    <source>
        <dbReference type="Proteomes" id="UP000094256"/>
    </source>
</evidence>
<dbReference type="STRING" id="1560345.AWL63_08865"/>
<dbReference type="PANTHER" id="PTHR34136:SF1">
    <property type="entry name" value="UDP-N-ACETYL-D-MANNOSAMINURONIC ACID TRANSFERASE"/>
    <property type="match status" value="1"/>
</dbReference>
<evidence type="ECO:0000256" key="2">
    <source>
        <dbReference type="ARBA" id="ARBA00022679"/>
    </source>
</evidence>
<gene>
    <name evidence="3" type="ORF">AWL63_08865</name>
</gene>
<dbReference type="PANTHER" id="PTHR34136">
    <property type="match status" value="1"/>
</dbReference>
<dbReference type="Pfam" id="PF03808">
    <property type="entry name" value="Glyco_tran_WecG"/>
    <property type="match status" value="1"/>
</dbReference>
<name>A0A1B3ZGU4_9SPHN</name>
<evidence type="ECO:0000313" key="3">
    <source>
        <dbReference type="EMBL" id="AOH86645.1"/>
    </source>
</evidence>
<dbReference type="Proteomes" id="UP000094256">
    <property type="component" value="Chromosome"/>
</dbReference>
<accession>A0A1B3ZGU4</accession>
<dbReference type="CDD" id="cd06533">
    <property type="entry name" value="Glyco_transf_WecG_TagA"/>
    <property type="match status" value="1"/>
</dbReference>
<sequence>MAQDTAMARAGELAVPRVIVSSNGFVIALYHRSAEFRATMDAVDVIDADGMPLVLFTRAFWKHPLPERLATTDFIHDAAAKAVETGVKFYFLGARPGIAAAAAESLCAEYPGLQIVGARDGYFSEAEEDAICDDIRASGAEVLWVGMGTPRQESFAIRRRAQLHGLAWIRTCGGLFDHVGAHVPRAPMWMQNVGLEWLHRTMIEPRRLAPRYFSTNFSALYHLIAKSRERP</sequence>
<organism evidence="3 4">
    <name type="scientific">Sphingomonas panacis</name>
    <dbReference type="NCBI Taxonomy" id="1560345"/>
    <lineage>
        <taxon>Bacteria</taxon>
        <taxon>Pseudomonadati</taxon>
        <taxon>Pseudomonadota</taxon>
        <taxon>Alphaproteobacteria</taxon>
        <taxon>Sphingomonadales</taxon>
        <taxon>Sphingomonadaceae</taxon>
        <taxon>Sphingomonas</taxon>
    </lineage>
</organism>
<dbReference type="InterPro" id="IPR004629">
    <property type="entry name" value="WecG_TagA_CpsF"/>
</dbReference>
<dbReference type="NCBIfam" id="TIGR00696">
    <property type="entry name" value="wecG_tagA_cpsF"/>
    <property type="match status" value="1"/>
</dbReference>
<dbReference type="AlphaFoldDB" id="A0A1B3ZGU4"/>
<evidence type="ECO:0000256" key="1">
    <source>
        <dbReference type="ARBA" id="ARBA00022676"/>
    </source>
</evidence>
<proteinExistence type="predicted"/>
<keyword evidence="4" id="KW-1185">Reference proteome</keyword>
<dbReference type="KEGG" id="span:AWL63_08865"/>
<keyword evidence="2 3" id="KW-0808">Transferase</keyword>
<dbReference type="OrthoDB" id="9771846at2"/>
<protein>
    <submittedName>
        <fullName evidence="3">UDP-hexose transferase</fullName>
    </submittedName>
</protein>
<dbReference type="RefSeq" id="WP_083224931.1">
    <property type="nucleotide sequence ID" value="NZ_CP014168.1"/>
</dbReference>
<reference evidence="3 4" key="1">
    <citation type="submission" date="2016-01" db="EMBL/GenBank/DDBJ databases">
        <title>Complete genome and mega plasmid sequence of Sphingomonas panacis DCY99 elicits systemic resistance in rice to Xanthomonas oryzae.</title>
        <authorList>
            <person name="Kim Y.J."/>
            <person name="Yang D.C."/>
            <person name="Sing P."/>
        </authorList>
    </citation>
    <scope>NUCLEOTIDE SEQUENCE [LARGE SCALE GENOMIC DNA]</scope>
    <source>
        <strain evidence="3 4">DCY99</strain>
    </source>
</reference>
<keyword evidence="1" id="KW-0328">Glycosyltransferase</keyword>
<dbReference type="GO" id="GO:0016758">
    <property type="term" value="F:hexosyltransferase activity"/>
    <property type="evidence" value="ECO:0007669"/>
    <property type="project" value="TreeGrafter"/>
</dbReference>